<dbReference type="AlphaFoldDB" id="A0AAD6X7S5"/>
<proteinExistence type="predicted"/>
<feature type="region of interest" description="Disordered" evidence="1">
    <location>
        <begin position="355"/>
        <end position="375"/>
    </location>
</feature>
<evidence type="ECO:0000313" key="3">
    <source>
        <dbReference type="Proteomes" id="UP001218188"/>
    </source>
</evidence>
<organism evidence="2 3">
    <name type="scientific">Mycena alexandri</name>
    <dbReference type="NCBI Taxonomy" id="1745969"/>
    <lineage>
        <taxon>Eukaryota</taxon>
        <taxon>Fungi</taxon>
        <taxon>Dikarya</taxon>
        <taxon>Basidiomycota</taxon>
        <taxon>Agaricomycotina</taxon>
        <taxon>Agaricomycetes</taxon>
        <taxon>Agaricomycetidae</taxon>
        <taxon>Agaricales</taxon>
        <taxon>Marasmiineae</taxon>
        <taxon>Mycenaceae</taxon>
        <taxon>Mycena</taxon>
    </lineage>
</organism>
<protein>
    <submittedName>
        <fullName evidence="2">Uncharacterized protein</fullName>
    </submittedName>
</protein>
<evidence type="ECO:0000256" key="1">
    <source>
        <dbReference type="SAM" id="MobiDB-lite"/>
    </source>
</evidence>
<reference evidence="2" key="1">
    <citation type="submission" date="2023-03" db="EMBL/GenBank/DDBJ databases">
        <title>Massive genome expansion in bonnet fungi (Mycena s.s.) driven by repeated elements and novel gene families across ecological guilds.</title>
        <authorList>
            <consortium name="Lawrence Berkeley National Laboratory"/>
            <person name="Harder C.B."/>
            <person name="Miyauchi S."/>
            <person name="Viragh M."/>
            <person name="Kuo A."/>
            <person name="Thoen E."/>
            <person name="Andreopoulos B."/>
            <person name="Lu D."/>
            <person name="Skrede I."/>
            <person name="Drula E."/>
            <person name="Henrissat B."/>
            <person name="Morin E."/>
            <person name="Kohler A."/>
            <person name="Barry K."/>
            <person name="LaButti K."/>
            <person name="Morin E."/>
            <person name="Salamov A."/>
            <person name="Lipzen A."/>
            <person name="Mereny Z."/>
            <person name="Hegedus B."/>
            <person name="Baldrian P."/>
            <person name="Stursova M."/>
            <person name="Weitz H."/>
            <person name="Taylor A."/>
            <person name="Grigoriev I.V."/>
            <person name="Nagy L.G."/>
            <person name="Martin F."/>
            <person name="Kauserud H."/>
        </authorList>
    </citation>
    <scope>NUCLEOTIDE SEQUENCE</scope>
    <source>
        <strain evidence="2">CBHHK200</strain>
    </source>
</reference>
<feature type="compositionally biased region" description="Basic residues" evidence="1">
    <location>
        <begin position="439"/>
        <end position="449"/>
    </location>
</feature>
<evidence type="ECO:0000313" key="2">
    <source>
        <dbReference type="EMBL" id="KAJ7042218.1"/>
    </source>
</evidence>
<accession>A0AAD6X7S5</accession>
<name>A0AAD6X7S5_9AGAR</name>
<dbReference type="EMBL" id="JARJCM010000013">
    <property type="protein sequence ID" value="KAJ7042218.1"/>
    <property type="molecule type" value="Genomic_DNA"/>
</dbReference>
<keyword evidence="3" id="KW-1185">Reference proteome</keyword>
<gene>
    <name evidence="2" type="ORF">C8F04DRAFT_1252194</name>
</gene>
<feature type="region of interest" description="Disordered" evidence="1">
    <location>
        <begin position="405"/>
        <end position="449"/>
    </location>
</feature>
<comment type="caution">
    <text evidence="2">The sequence shown here is derived from an EMBL/GenBank/DDBJ whole genome shotgun (WGS) entry which is preliminary data.</text>
</comment>
<sequence length="449" mass="48535">MASSAATAFTPDALAPVPGPNIVLGEASLPPRAEHRSEVYANHNASGLYDTVADQVLVMGNEALANIDYLKDYTRQIEDWSKNHRFIDRAGNELRTTIVGEILGPAMGTLLRAHGNYFARDGDNFKPIDNKSKIKDTLAPGVPTHTLIKMNNTFLHQVIGAGQVVTANTVEDSRNGRSPIIKNWTKAGTEGSDSHNVMMVSMLPKYGVPSAAGTPAPAPAMKRALDQVNEAAVKPSGSVSGKPEYTGMDLSSFSLRLNTSTESDIKIGAFYEPAVLPDYGGSYFNHVKSKLVQLDVRDKNNQLIPPWKFYEALHPGTLVLCLVSLHCFIMSDEGGKVQKERKIYQMNAHSIRVLSESDEPVEERTRPVAPNEPARTTLPLPQRVVASFANFSVPVVTASDIVKPLPSSDDGSALPVNDASSGGSGASTDDMAVDDTNRSRTKVRRVKKD</sequence>
<dbReference type="Proteomes" id="UP001218188">
    <property type="component" value="Unassembled WGS sequence"/>
</dbReference>